<dbReference type="InterPro" id="IPR001633">
    <property type="entry name" value="EAL_dom"/>
</dbReference>
<dbReference type="InterPro" id="IPR029016">
    <property type="entry name" value="GAF-like_dom_sf"/>
</dbReference>
<feature type="domain" description="EAL" evidence="4">
    <location>
        <begin position="497"/>
        <end position="748"/>
    </location>
</feature>
<proteinExistence type="predicted"/>
<dbReference type="InterPro" id="IPR000160">
    <property type="entry name" value="GGDEF_dom"/>
</dbReference>
<dbReference type="PROSITE" id="PS50112">
    <property type="entry name" value="PAS"/>
    <property type="match status" value="1"/>
</dbReference>
<dbReference type="InterPro" id="IPR052155">
    <property type="entry name" value="Biofilm_reg_signaling"/>
</dbReference>
<dbReference type="InterPro" id="IPR003018">
    <property type="entry name" value="GAF"/>
</dbReference>
<evidence type="ECO:0000313" key="6">
    <source>
        <dbReference type="EMBL" id="RUO35173.1"/>
    </source>
</evidence>
<name>A0A432WN07_9GAMM</name>
<protein>
    <submittedName>
        <fullName evidence="6">GGDEF domain-containing protein</fullName>
    </submittedName>
</protein>
<dbReference type="SUPFAM" id="SSF55781">
    <property type="entry name" value="GAF domain-like"/>
    <property type="match status" value="1"/>
</dbReference>
<dbReference type="InterPro" id="IPR000014">
    <property type="entry name" value="PAS"/>
</dbReference>
<dbReference type="InterPro" id="IPR043128">
    <property type="entry name" value="Rev_trsase/Diguanyl_cyclase"/>
</dbReference>
<dbReference type="Pfam" id="PF00563">
    <property type="entry name" value="EAL"/>
    <property type="match status" value="1"/>
</dbReference>
<dbReference type="RefSeq" id="WP_126776290.1">
    <property type="nucleotide sequence ID" value="NZ_PIPM01000003.1"/>
</dbReference>
<dbReference type="CDD" id="cd01948">
    <property type="entry name" value="EAL"/>
    <property type="match status" value="1"/>
</dbReference>
<dbReference type="InterPro" id="IPR001610">
    <property type="entry name" value="PAC"/>
</dbReference>
<evidence type="ECO:0000313" key="7">
    <source>
        <dbReference type="Proteomes" id="UP000288405"/>
    </source>
</evidence>
<comment type="cofactor">
    <cofactor evidence="1">
        <name>Mg(2+)</name>
        <dbReference type="ChEBI" id="CHEBI:18420"/>
    </cofactor>
</comment>
<evidence type="ECO:0000256" key="1">
    <source>
        <dbReference type="ARBA" id="ARBA00001946"/>
    </source>
</evidence>
<dbReference type="InterPro" id="IPR035965">
    <property type="entry name" value="PAS-like_dom_sf"/>
</dbReference>
<dbReference type="PROSITE" id="PS50883">
    <property type="entry name" value="EAL"/>
    <property type="match status" value="1"/>
</dbReference>
<feature type="domain" description="PAC" evidence="3">
    <location>
        <begin position="269"/>
        <end position="323"/>
    </location>
</feature>
<reference evidence="6 7" key="1">
    <citation type="journal article" date="2011" name="Front. Microbiol.">
        <title>Genomic signatures of strain selection and enhancement in Bacillus atrophaeus var. globigii, a historical biowarfare simulant.</title>
        <authorList>
            <person name="Gibbons H.S."/>
            <person name="Broomall S.M."/>
            <person name="McNew L.A."/>
            <person name="Daligault H."/>
            <person name="Chapman C."/>
            <person name="Bruce D."/>
            <person name="Karavis M."/>
            <person name="Krepps M."/>
            <person name="McGregor P.A."/>
            <person name="Hong C."/>
            <person name="Park K.H."/>
            <person name="Akmal A."/>
            <person name="Feldman A."/>
            <person name="Lin J.S."/>
            <person name="Chang W.E."/>
            <person name="Higgs B.W."/>
            <person name="Demirev P."/>
            <person name="Lindquist J."/>
            <person name="Liem A."/>
            <person name="Fochler E."/>
            <person name="Read T.D."/>
            <person name="Tapia R."/>
            <person name="Johnson S."/>
            <person name="Bishop-Lilly K.A."/>
            <person name="Detter C."/>
            <person name="Han C."/>
            <person name="Sozhamannan S."/>
            <person name="Rosenzweig C.N."/>
            <person name="Skowronski E.W."/>
        </authorList>
    </citation>
    <scope>NUCLEOTIDE SEQUENCE [LARGE SCALE GENOMIC DNA]</scope>
    <source>
        <strain evidence="6 7">GYP-17</strain>
    </source>
</reference>
<evidence type="ECO:0000259" key="5">
    <source>
        <dbReference type="PROSITE" id="PS50887"/>
    </source>
</evidence>
<dbReference type="GO" id="GO:0003824">
    <property type="term" value="F:catalytic activity"/>
    <property type="evidence" value="ECO:0007669"/>
    <property type="project" value="UniProtKB-ARBA"/>
</dbReference>
<dbReference type="Gene3D" id="3.30.70.270">
    <property type="match status" value="1"/>
</dbReference>
<dbReference type="SMART" id="SM00086">
    <property type="entry name" value="PAC"/>
    <property type="match status" value="1"/>
</dbReference>
<dbReference type="Gene3D" id="3.20.20.450">
    <property type="entry name" value="EAL domain"/>
    <property type="match status" value="1"/>
</dbReference>
<feature type="domain" description="PAS" evidence="2">
    <location>
        <begin position="195"/>
        <end position="244"/>
    </location>
</feature>
<keyword evidence="7" id="KW-1185">Reference proteome</keyword>
<dbReference type="AlphaFoldDB" id="A0A432WN07"/>
<evidence type="ECO:0000259" key="2">
    <source>
        <dbReference type="PROSITE" id="PS50112"/>
    </source>
</evidence>
<comment type="caution">
    <text evidence="6">The sequence shown here is derived from an EMBL/GenBank/DDBJ whole genome shotgun (WGS) entry which is preliminary data.</text>
</comment>
<dbReference type="Gene3D" id="3.30.450.20">
    <property type="entry name" value="PAS domain"/>
    <property type="match status" value="1"/>
</dbReference>
<dbReference type="SMART" id="SM00091">
    <property type="entry name" value="PAS"/>
    <property type="match status" value="1"/>
</dbReference>
<dbReference type="EMBL" id="PIPM01000003">
    <property type="protein sequence ID" value="RUO35173.1"/>
    <property type="molecule type" value="Genomic_DNA"/>
</dbReference>
<dbReference type="CDD" id="cd01949">
    <property type="entry name" value="GGDEF"/>
    <property type="match status" value="1"/>
</dbReference>
<accession>A0A432WN07</accession>
<dbReference type="NCBIfam" id="TIGR00229">
    <property type="entry name" value="sensory_box"/>
    <property type="match status" value="1"/>
</dbReference>
<dbReference type="Gene3D" id="3.30.450.40">
    <property type="match status" value="1"/>
</dbReference>
<organism evidence="6 7">
    <name type="scientific">Aliidiomarina sanyensis</name>
    <dbReference type="NCBI Taxonomy" id="1249555"/>
    <lineage>
        <taxon>Bacteria</taxon>
        <taxon>Pseudomonadati</taxon>
        <taxon>Pseudomonadota</taxon>
        <taxon>Gammaproteobacteria</taxon>
        <taxon>Alteromonadales</taxon>
        <taxon>Idiomarinaceae</taxon>
        <taxon>Aliidiomarina</taxon>
    </lineage>
</organism>
<feature type="domain" description="GGDEF" evidence="5">
    <location>
        <begin position="355"/>
        <end position="488"/>
    </location>
</feature>
<dbReference type="NCBIfam" id="TIGR00254">
    <property type="entry name" value="GGDEF"/>
    <property type="match status" value="1"/>
</dbReference>
<evidence type="ECO:0000259" key="3">
    <source>
        <dbReference type="PROSITE" id="PS50113"/>
    </source>
</evidence>
<dbReference type="InterPro" id="IPR000700">
    <property type="entry name" value="PAS-assoc_C"/>
</dbReference>
<dbReference type="SUPFAM" id="SSF55073">
    <property type="entry name" value="Nucleotide cyclase"/>
    <property type="match status" value="1"/>
</dbReference>
<dbReference type="InterPro" id="IPR029787">
    <property type="entry name" value="Nucleotide_cyclase"/>
</dbReference>
<dbReference type="SMART" id="SM00267">
    <property type="entry name" value="GGDEF"/>
    <property type="match status" value="1"/>
</dbReference>
<sequence length="748" mass="84368">MQIILIFVALVLLGVVGFYIRQVKRYQQLLLAEQAALRLVLSNVDVSLKLREICRLIEAQIPGAMCSVMLADQDKQTLSPFVSIGLPQDFLAHLHGFPIADKNGACGDAAFHKQPVFVPDLRQDARFQSYLGLADQYGLVACWSQPCMDLQGDILGTFALYFKRVSKPRSDHLRLLEQARELTVLILTREREQTELSTLKRGVEASVNGVVIADAKRPGWPLVYVNPAFEKMTGYAKDEMLGRNCSMLQGADTDPRAIEQIRNRLIKQKDVQTTLKNYRKDGTLFWNDLYIAPVRDSAGELTHFVGIQNDVTERKQQEDELAWHATHDVLTRLPNRMLLEDRLAQAWRSAQRHNESLAVMFLDLDGFKPINDSLGHDVGDSLLQQVAVRLVRLIRDGDTLARFGGDEFVVVLASPVNEADANRIAERLLVAVSEPFTVGERRLTLTASIGLSLSQPDTENPSVLIQQADMAMYKAKRRGNNNYEWFSDAINEKLEHHVMMRHELHTAVTNDEFFLEYQPIYRTNGQVVGAEVLIRWRHPTRGIIPPGEFITLAETTGQIIAVGRWVLEQVCRDIPRLKALGMERVGLNLSPIQLNRQGFFEELLEMTRQYKVLPECIVIELTENVLVSELSNAVQTLEELHDAGFKIALDDFGTGYSSLRYLQTLPIDIIKIDRTFVHASGPSHPYEPIARAMLALAHELGVDAVGEGVETQEHLTFLREHRCGFAQGFYLCRPKLLSVLEQEFSSIA</sequence>
<dbReference type="SUPFAM" id="SSF141868">
    <property type="entry name" value="EAL domain-like"/>
    <property type="match status" value="1"/>
</dbReference>
<dbReference type="Pfam" id="PF13426">
    <property type="entry name" value="PAS_9"/>
    <property type="match status" value="1"/>
</dbReference>
<dbReference type="Pfam" id="PF13185">
    <property type="entry name" value="GAF_2"/>
    <property type="match status" value="1"/>
</dbReference>
<dbReference type="PROSITE" id="PS50113">
    <property type="entry name" value="PAC"/>
    <property type="match status" value="1"/>
</dbReference>
<dbReference type="SMART" id="SM00052">
    <property type="entry name" value="EAL"/>
    <property type="match status" value="1"/>
</dbReference>
<dbReference type="Pfam" id="PF00990">
    <property type="entry name" value="GGDEF"/>
    <property type="match status" value="1"/>
</dbReference>
<dbReference type="PROSITE" id="PS50887">
    <property type="entry name" value="GGDEF"/>
    <property type="match status" value="1"/>
</dbReference>
<dbReference type="FunFam" id="3.30.70.270:FF:000001">
    <property type="entry name" value="Diguanylate cyclase domain protein"/>
    <property type="match status" value="1"/>
</dbReference>
<dbReference type="PANTHER" id="PTHR44757">
    <property type="entry name" value="DIGUANYLATE CYCLASE DGCP"/>
    <property type="match status" value="1"/>
</dbReference>
<dbReference type="CDD" id="cd00130">
    <property type="entry name" value="PAS"/>
    <property type="match status" value="1"/>
</dbReference>
<evidence type="ECO:0000259" key="4">
    <source>
        <dbReference type="PROSITE" id="PS50883"/>
    </source>
</evidence>
<dbReference type="PANTHER" id="PTHR44757:SF2">
    <property type="entry name" value="BIOFILM ARCHITECTURE MAINTENANCE PROTEIN MBAA"/>
    <property type="match status" value="1"/>
</dbReference>
<dbReference type="OrthoDB" id="6597954at2"/>
<dbReference type="Proteomes" id="UP000288405">
    <property type="component" value="Unassembled WGS sequence"/>
</dbReference>
<dbReference type="InterPro" id="IPR035919">
    <property type="entry name" value="EAL_sf"/>
</dbReference>
<dbReference type="SUPFAM" id="SSF55785">
    <property type="entry name" value="PYP-like sensor domain (PAS domain)"/>
    <property type="match status" value="1"/>
</dbReference>
<gene>
    <name evidence="6" type="ORF">CWE11_03820</name>
</gene>